<reference evidence="3 6" key="3">
    <citation type="submission" date="2023-07" db="EMBL/GenBank/DDBJ databases">
        <title>Genome content predicts the carbon catabolic preferences of heterotrophic bacteria.</title>
        <authorList>
            <person name="Gralka M."/>
        </authorList>
    </citation>
    <scope>NUCLEOTIDE SEQUENCE [LARGE SCALE GENOMIC DNA]</scope>
    <source>
        <strain evidence="3 6">4G03</strain>
    </source>
</reference>
<accession>A0A2G1BUT8</accession>
<dbReference type="Proteomes" id="UP000222163">
    <property type="component" value="Unassembled WGS sequence"/>
</dbReference>
<dbReference type="GO" id="GO:0003677">
    <property type="term" value="F:DNA binding"/>
    <property type="evidence" value="ECO:0007669"/>
    <property type="project" value="UniProtKB-KW"/>
</dbReference>
<sequence>MIELSEKRLEALKSEIPVKIGKRVKEIRKQKGLTQTQLAELVGKDRQYLYKIEKAVVTPNVVTISALAIAMEVELQEFFNIKI</sequence>
<comment type="caution">
    <text evidence="4">The sequence shown here is derived from an EMBL/GenBank/DDBJ whole genome shotgun (WGS) entry which is preliminary data.</text>
</comment>
<keyword evidence="6" id="KW-1185">Reference proteome</keyword>
<dbReference type="SUPFAM" id="SSF47413">
    <property type="entry name" value="lambda repressor-like DNA-binding domains"/>
    <property type="match status" value="1"/>
</dbReference>
<dbReference type="PANTHER" id="PTHR46797">
    <property type="entry name" value="HTH-TYPE TRANSCRIPTIONAL REGULATOR"/>
    <property type="match status" value="1"/>
</dbReference>
<dbReference type="EMBL" id="PDUU01000008">
    <property type="protein sequence ID" value="PHN97375.1"/>
    <property type="molecule type" value="Genomic_DNA"/>
</dbReference>
<dbReference type="InterPro" id="IPR001387">
    <property type="entry name" value="Cro/C1-type_HTH"/>
</dbReference>
<protein>
    <submittedName>
        <fullName evidence="3">Helix-turn-helix transcriptional regulator</fullName>
    </submittedName>
</protein>
<reference evidence="4 5" key="1">
    <citation type="journal article" date="2016" name="Nat. Commun.">
        <title>Microbial interactions lead to rapid micro-scale successions on model marine particles.</title>
        <authorList>
            <person name="Datta M.S."/>
            <person name="Sliwerska E."/>
            <person name="Gore J."/>
            <person name="Polz M.F."/>
            <person name="Cordero O.X."/>
        </authorList>
    </citation>
    <scope>NUCLEOTIDE SEQUENCE [LARGE SCALE GENOMIC DNA]</scope>
    <source>
        <strain evidence="4 5">4G03</strain>
    </source>
</reference>
<evidence type="ECO:0000256" key="1">
    <source>
        <dbReference type="ARBA" id="ARBA00023125"/>
    </source>
</evidence>
<dbReference type="AlphaFoldDB" id="A0A2G1BUT8"/>
<dbReference type="Proteomes" id="UP001242342">
    <property type="component" value="Unassembled WGS sequence"/>
</dbReference>
<keyword evidence="1" id="KW-0238">DNA-binding</keyword>
<name>A0A2G1BUT8_9FLAO</name>
<evidence type="ECO:0000313" key="3">
    <source>
        <dbReference type="EMBL" id="MDP2541615.1"/>
    </source>
</evidence>
<dbReference type="GO" id="GO:0003700">
    <property type="term" value="F:DNA-binding transcription factor activity"/>
    <property type="evidence" value="ECO:0007669"/>
    <property type="project" value="TreeGrafter"/>
</dbReference>
<dbReference type="EMBL" id="JAUYVU010000006">
    <property type="protein sequence ID" value="MDP2541615.1"/>
    <property type="molecule type" value="Genomic_DNA"/>
</dbReference>
<dbReference type="Pfam" id="PF01381">
    <property type="entry name" value="HTH_3"/>
    <property type="match status" value="1"/>
</dbReference>
<evidence type="ECO:0000313" key="4">
    <source>
        <dbReference type="EMBL" id="PHN97375.1"/>
    </source>
</evidence>
<dbReference type="SMART" id="SM00530">
    <property type="entry name" value="HTH_XRE"/>
    <property type="match status" value="1"/>
</dbReference>
<dbReference type="CDD" id="cd00093">
    <property type="entry name" value="HTH_XRE"/>
    <property type="match status" value="1"/>
</dbReference>
<dbReference type="Gene3D" id="1.10.260.40">
    <property type="entry name" value="lambda repressor-like DNA-binding domains"/>
    <property type="match status" value="1"/>
</dbReference>
<feature type="domain" description="HTH cro/C1-type" evidence="2">
    <location>
        <begin position="24"/>
        <end position="78"/>
    </location>
</feature>
<evidence type="ECO:0000259" key="2">
    <source>
        <dbReference type="PROSITE" id="PS50943"/>
    </source>
</evidence>
<dbReference type="PANTHER" id="PTHR46797:SF1">
    <property type="entry name" value="METHYLPHOSPHONATE SYNTHASE"/>
    <property type="match status" value="1"/>
</dbReference>
<dbReference type="RefSeq" id="WP_099215588.1">
    <property type="nucleotide sequence ID" value="NZ_JAUYVU010000006.1"/>
</dbReference>
<gene>
    <name evidence="4" type="ORF">CSC81_09860</name>
    <name evidence="3" type="ORF">Q8W23_09040</name>
</gene>
<evidence type="ECO:0000313" key="6">
    <source>
        <dbReference type="Proteomes" id="UP001242342"/>
    </source>
</evidence>
<dbReference type="InterPro" id="IPR010982">
    <property type="entry name" value="Lambda_DNA-bd_dom_sf"/>
</dbReference>
<organism evidence="4 5">
    <name type="scientific">Tenacibaculum discolor</name>
    <dbReference type="NCBI Taxonomy" id="361581"/>
    <lineage>
        <taxon>Bacteria</taxon>
        <taxon>Pseudomonadati</taxon>
        <taxon>Bacteroidota</taxon>
        <taxon>Flavobacteriia</taxon>
        <taxon>Flavobacteriales</taxon>
        <taxon>Flavobacteriaceae</taxon>
        <taxon>Tenacibaculum</taxon>
    </lineage>
</organism>
<proteinExistence type="predicted"/>
<dbReference type="GO" id="GO:0005829">
    <property type="term" value="C:cytosol"/>
    <property type="evidence" value="ECO:0007669"/>
    <property type="project" value="TreeGrafter"/>
</dbReference>
<dbReference type="InterPro" id="IPR050807">
    <property type="entry name" value="TransReg_Diox_bact_type"/>
</dbReference>
<dbReference type="PROSITE" id="PS50943">
    <property type="entry name" value="HTH_CROC1"/>
    <property type="match status" value="1"/>
</dbReference>
<reference evidence="4" key="2">
    <citation type="submission" date="2017-10" db="EMBL/GenBank/DDBJ databases">
        <authorList>
            <person name="Enke T.N."/>
            <person name="Cordero O.X."/>
        </authorList>
    </citation>
    <scope>NUCLEOTIDE SEQUENCE</scope>
    <source>
        <strain evidence="4">4G03</strain>
    </source>
</reference>
<evidence type="ECO:0000313" key="5">
    <source>
        <dbReference type="Proteomes" id="UP000222163"/>
    </source>
</evidence>